<dbReference type="InterPro" id="IPR027267">
    <property type="entry name" value="AH/BAR_dom_sf"/>
</dbReference>
<accession>A0A9W4SP84</accession>
<dbReference type="Proteomes" id="UP001153678">
    <property type="component" value="Unassembled WGS sequence"/>
</dbReference>
<feature type="compositionally biased region" description="Basic and acidic residues" evidence="1">
    <location>
        <begin position="569"/>
        <end position="579"/>
    </location>
</feature>
<organism evidence="2 3">
    <name type="scientific">Funneliformis geosporum</name>
    <dbReference type="NCBI Taxonomy" id="1117311"/>
    <lineage>
        <taxon>Eukaryota</taxon>
        <taxon>Fungi</taxon>
        <taxon>Fungi incertae sedis</taxon>
        <taxon>Mucoromycota</taxon>
        <taxon>Glomeromycotina</taxon>
        <taxon>Glomeromycetes</taxon>
        <taxon>Glomerales</taxon>
        <taxon>Glomeraceae</taxon>
        <taxon>Funneliformis</taxon>
    </lineage>
</organism>
<dbReference type="Gene3D" id="1.20.1270.60">
    <property type="entry name" value="Arfaptin homology (AH) domain/BAR domain"/>
    <property type="match status" value="1"/>
</dbReference>
<sequence>MAFPQMKKRFSLFGSPPLTPTILSNTSSLLTTPQEICDDNKPTSDEIRKSFENLEKLVLAADEYRDCVSKLSKISRNFSKCLKDYSNGKGIDKSYVQAKLNKALQKEFEILQRFWDKYSKKVAVYEKAHDDHVGDLDKQIKKISKDYEKKSKKDNKASHEKYVASLTSIGSDVARVRTDYAEEVTRREKHTHSVISQIFCRFTEGQFASFNESLKKCEPSITKVKEWTPFAGQDIPLPLDLDGFLEMQTMTLPESDDNNHNNEPITSKKLPRRPSYRISQYIASISEMQKVAMKHKTSPPLTEVPKDIKKEESLFFKSQTPTVSSIESNPAPVITENETITSTLKSKEKLSNDNHLTPNLLSSLSIGIHDDDNPFLRDGSKMIIETGEKVNSIIMTKVENDQERYVNNYEREDSPNLEENHVISLSPIYDKNIPLQGTAKSNDKMILFKNDQLKTEKNINDSNFDNENEISKPIDKYYTNEYQVTERMTNESPAPSFDTERLVRSFPIDLPARSQPSTPSNSPREKSSVCYNMKMDHYLSGYNRDLNSIITMNTDHQGTHPYQHSDSSQYREDTNHDSRVSSPTTHLAKSYIDRSPQRQYNIQPRRAYTEYSSTDNDKKCGTLVADIRERLLSLNVNERSSTTTSPRDFPKPRQGYVNEVKTRFVGMRESNNNDTPPYSPINSGSDDMYPDQVENSEVTITTSPSNSILNEQYILICNPCLIAVDYDKENQKSLNYQPPSQRALTNSFDHSYVF</sequence>
<name>A0A9W4SP84_9GLOM</name>
<dbReference type="EMBL" id="CAMKVN010001177">
    <property type="protein sequence ID" value="CAI2174216.1"/>
    <property type="molecule type" value="Genomic_DNA"/>
</dbReference>
<evidence type="ECO:0000256" key="1">
    <source>
        <dbReference type="SAM" id="MobiDB-lite"/>
    </source>
</evidence>
<protein>
    <submittedName>
        <fullName evidence="2">11676_t:CDS:1</fullName>
    </submittedName>
</protein>
<evidence type="ECO:0000313" key="3">
    <source>
        <dbReference type="Proteomes" id="UP001153678"/>
    </source>
</evidence>
<feature type="non-terminal residue" evidence="2">
    <location>
        <position position="754"/>
    </location>
</feature>
<evidence type="ECO:0000313" key="2">
    <source>
        <dbReference type="EMBL" id="CAI2174216.1"/>
    </source>
</evidence>
<dbReference type="OrthoDB" id="2450055at2759"/>
<comment type="caution">
    <text evidence="2">The sequence shown here is derived from an EMBL/GenBank/DDBJ whole genome shotgun (WGS) entry which is preliminary data.</text>
</comment>
<feature type="region of interest" description="Disordered" evidence="1">
    <location>
        <begin position="252"/>
        <end position="271"/>
    </location>
</feature>
<feature type="region of interest" description="Disordered" evidence="1">
    <location>
        <begin position="553"/>
        <end position="587"/>
    </location>
</feature>
<gene>
    <name evidence="2" type="ORF">FWILDA_LOCUS6478</name>
</gene>
<feature type="compositionally biased region" description="Polar residues" evidence="1">
    <location>
        <begin position="553"/>
        <end position="568"/>
    </location>
</feature>
<proteinExistence type="predicted"/>
<dbReference type="AlphaFoldDB" id="A0A9W4SP84"/>
<dbReference type="SUPFAM" id="SSF103657">
    <property type="entry name" value="BAR/IMD domain-like"/>
    <property type="match status" value="1"/>
</dbReference>
<keyword evidence="3" id="KW-1185">Reference proteome</keyword>
<feature type="region of interest" description="Disordered" evidence="1">
    <location>
        <begin position="509"/>
        <end position="528"/>
    </location>
</feature>
<reference evidence="2" key="1">
    <citation type="submission" date="2022-08" db="EMBL/GenBank/DDBJ databases">
        <authorList>
            <person name="Kallberg Y."/>
            <person name="Tangrot J."/>
            <person name="Rosling A."/>
        </authorList>
    </citation>
    <scope>NUCLEOTIDE SEQUENCE</scope>
    <source>
        <strain evidence="2">Wild A</strain>
    </source>
</reference>